<dbReference type="PANTHER" id="PTHR10515">
    <property type="entry name" value="THYMIDINE PHOSPHORYLASE"/>
    <property type="match status" value="1"/>
</dbReference>
<dbReference type="SUPFAM" id="SSF47648">
    <property type="entry name" value="Nucleoside phosphorylase/phosphoribosyltransferase N-terminal domain"/>
    <property type="match status" value="1"/>
</dbReference>
<gene>
    <name evidence="6" type="primary">LOC102810193</name>
</gene>
<evidence type="ECO:0000259" key="3">
    <source>
        <dbReference type="Pfam" id="PF00591"/>
    </source>
</evidence>
<accession>A0ABM0MX22</accession>
<dbReference type="InterPro" id="IPR000053">
    <property type="entry name" value="Thymidine/pyrmidine_PPase"/>
</dbReference>
<dbReference type="Gene3D" id="1.20.970.10">
    <property type="entry name" value="Transferase, Pyrimidine Nucleoside Phosphorylase, Chain C"/>
    <property type="match status" value="1"/>
</dbReference>
<dbReference type="RefSeq" id="XP_006824563.1">
    <property type="nucleotide sequence ID" value="XM_006824500.1"/>
</dbReference>
<evidence type="ECO:0000313" key="6">
    <source>
        <dbReference type="RefSeq" id="XP_006824563.1"/>
    </source>
</evidence>
<dbReference type="Proteomes" id="UP000694865">
    <property type="component" value="Unplaced"/>
</dbReference>
<evidence type="ECO:0000313" key="5">
    <source>
        <dbReference type="Proteomes" id="UP000694865"/>
    </source>
</evidence>
<dbReference type="InterPro" id="IPR017459">
    <property type="entry name" value="Glycosyl_Trfase_fam3_N_dom"/>
</dbReference>
<feature type="non-terminal residue" evidence="6">
    <location>
        <position position="117"/>
    </location>
</feature>
<keyword evidence="1" id="KW-0328">Glycosyltransferase</keyword>
<dbReference type="Gene3D" id="3.40.1030.10">
    <property type="entry name" value="Nucleoside phosphorylase/phosphoribosyltransferase catalytic domain"/>
    <property type="match status" value="1"/>
</dbReference>
<dbReference type="SUPFAM" id="SSF52418">
    <property type="entry name" value="Nucleoside phosphorylase/phosphoribosyltransferase catalytic domain"/>
    <property type="match status" value="1"/>
</dbReference>
<evidence type="ECO:0000256" key="1">
    <source>
        <dbReference type="ARBA" id="ARBA00022676"/>
    </source>
</evidence>
<dbReference type="Pfam" id="PF02885">
    <property type="entry name" value="Glycos_trans_3N"/>
    <property type="match status" value="1"/>
</dbReference>
<keyword evidence="2" id="KW-0808">Transferase</keyword>
<evidence type="ECO:0000256" key="2">
    <source>
        <dbReference type="ARBA" id="ARBA00022679"/>
    </source>
</evidence>
<evidence type="ECO:0000259" key="4">
    <source>
        <dbReference type="Pfam" id="PF02885"/>
    </source>
</evidence>
<feature type="domain" description="Glycosyl transferase family 3 N-terminal" evidence="4">
    <location>
        <begin position="8"/>
        <end position="69"/>
    </location>
</feature>
<reference evidence="6" key="1">
    <citation type="submission" date="2025-08" db="UniProtKB">
        <authorList>
            <consortium name="RefSeq"/>
        </authorList>
    </citation>
    <scope>IDENTIFICATION</scope>
    <source>
        <tissue evidence="6">Testes</tissue>
    </source>
</reference>
<dbReference type="PANTHER" id="PTHR10515:SF0">
    <property type="entry name" value="THYMIDINE PHOSPHORYLASE"/>
    <property type="match status" value="1"/>
</dbReference>
<dbReference type="InterPro" id="IPR000312">
    <property type="entry name" value="Glycosyl_Trfase_fam3"/>
</dbReference>
<dbReference type="GeneID" id="102810193"/>
<dbReference type="Pfam" id="PF00591">
    <property type="entry name" value="Glycos_transf_3"/>
    <property type="match status" value="1"/>
</dbReference>
<keyword evidence="5" id="KW-1185">Reference proteome</keyword>
<dbReference type="InterPro" id="IPR035902">
    <property type="entry name" value="Nuc_phospho_transferase"/>
</dbReference>
<proteinExistence type="predicted"/>
<organism evidence="5 6">
    <name type="scientific">Saccoglossus kowalevskii</name>
    <name type="common">Acorn worm</name>
    <dbReference type="NCBI Taxonomy" id="10224"/>
    <lineage>
        <taxon>Eukaryota</taxon>
        <taxon>Metazoa</taxon>
        <taxon>Hemichordata</taxon>
        <taxon>Enteropneusta</taxon>
        <taxon>Harrimaniidae</taxon>
        <taxon>Saccoglossus</taxon>
    </lineage>
</organism>
<name>A0ABM0MX22_SACKO</name>
<feature type="domain" description="Glycosyl transferase family 3" evidence="3">
    <location>
        <begin position="81"/>
        <end position="111"/>
    </location>
</feature>
<protein>
    <submittedName>
        <fullName evidence="6">Thymidine phosphorylase-like</fullName>
    </submittedName>
</protein>
<sequence>MPTFRTADLIIKKRDGGELDDDEIDWFVKGVVGKRVQESQIGAMLMAICLKGMIERETISLTKSMMKSGDVLKWPDEWKGLIVDKHSTGGVGDKVSLPLAPALAACGMKVSIVQRPQ</sequence>
<dbReference type="InterPro" id="IPR036320">
    <property type="entry name" value="Glycosyl_Trfase_fam3_N_dom_sf"/>
</dbReference>